<evidence type="ECO:0000256" key="5">
    <source>
        <dbReference type="ARBA" id="ARBA00022806"/>
    </source>
</evidence>
<dbReference type="eggNOG" id="COG0513">
    <property type="taxonomic scope" value="Bacteria"/>
</dbReference>
<feature type="short sequence motif" description="Q motif" evidence="10">
    <location>
        <begin position="2"/>
        <end position="30"/>
    </location>
</feature>
<dbReference type="PROSITE" id="PS51192">
    <property type="entry name" value="HELICASE_ATP_BIND_1"/>
    <property type="match status" value="1"/>
</dbReference>
<evidence type="ECO:0000256" key="7">
    <source>
        <dbReference type="ARBA" id="ARBA00038437"/>
    </source>
</evidence>
<dbReference type="InterPro" id="IPR014014">
    <property type="entry name" value="RNA_helicase_DEAD_Q_motif"/>
</dbReference>
<dbReference type="InterPro" id="IPR027417">
    <property type="entry name" value="P-loop_NTPase"/>
</dbReference>
<evidence type="ECO:0000313" key="16">
    <source>
        <dbReference type="EMBL" id="EAY31927.1"/>
    </source>
</evidence>
<dbReference type="Gene3D" id="3.40.50.300">
    <property type="entry name" value="P-loop containing nucleotide triphosphate hydrolases"/>
    <property type="match status" value="2"/>
</dbReference>
<dbReference type="GO" id="GO:0005524">
    <property type="term" value="F:ATP binding"/>
    <property type="evidence" value="ECO:0007669"/>
    <property type="project" value="UniProtKB-KW"/>
</dbReference>
<evidence type="ECO:0000259" key="14">
    <source>
        <dbReference type="PROSITE" id="PS51194"/>
    </source>
</evidence>
<accession>A1ZCC5</accession>
<feature type="domain" description="DEAD-box RNA helicase Q" evidence="15">
    <location>
        <begin position="2"/>
        <end position="30"/>
    </location>
</feature>
<dbReference type="InterPro" id="IPR014001">
    <property type="entry name" value="Helicase_ATP-bd"/>
</dbReference>
<dbReference type="InterPro" id="IPR005580">
    <property type="entry name" value="DbpA/CsdA_RNA-bd_dom"/>
</dbReference>
<dbReference type="GO" id="GO:0009266">
    <property type="term" value="P:response to temperature stimulus"/>
    <property type="evidence" value="ECO:0007669"/>
    <property type="project" value="UniProtKB-ARBA"/>
</dbReference>
<evidence type="ECO:0000256" key="6">
    <source>
        <dbReference type="ARBA" id="ARBA00022840"/>
    </source>
</evidence>
<dbReference type="CDD" id="cd18787">
    <property type="entry name" value="SF2_C_DEAD"/>
    <property type="match status" value="1"/>
</dbReference>
<evidence type="ECO:0000256" key="10">
    <source>
        <dbReference type="PROSITE-ProRule" id="PRU00552"/>
    </source>
</evidence>
<comment type="similarity">
    <text evidence="7 11">Belongs to the DEAD box helicase family.</text>
</comment>
<comment type="caution">
    <text evidence="16">The sequence shown here is derived from an EMBL/GenBank/DDBJ whole genome shotgun (WGS) entry which is preliminary data.</text>
</comment>
<dbReference type="InterPro" id="IPR050079">
    <property type="entry name" value="DEAD_box_RNA_helicase"/>
</dbReference>
<dbReference type="GO" id="GO:0016787">
    <property type="term" value="F:hydrolase activity"/>
    <property type="evidence" value="ECO:0007669"/>
    <property type="project" value="UniProtKB-KW"/>
</dbReference>
<dbReference type="InterPro" id="IPR012677">
    <property type="entry name" value="Nucleotide-bd_a/b_plait_sf"/>
</dbReference>
<dbReference type="SUPFAM" id="SSF52540">
    <property type="entry name" value="P-loop containing nucleoside triphosphate hydrolases"/>
    <property type="match status" value="1"/>
</dbReference>
<evidence type="ECO:0000256" key="1">
    <source>
        <dbReference type="ARBA" id="ARBA00012552"/>
    </source>
</evidence>
<keyword evidence="4 11" id="KW-0378">Hydrolase</keyword>
<sequence>MQTFEEIGLRSEILQAVQELGFEKPTPIQEQAIPYLLTEETDLLAFAQTGTGKTAAFSLPLLESIDPDSKQIQALILCPTRELCLQIARDIQSFAKFMKIRTTAVYGGASIDKQIDALKRGVHIVVGTPGRSLDLIKRKKLKLEQIQWLVLDEADEMLNMGFKQELDAILATTPKEKQTLLFSATMPQELIRIAEQYMHQPKKISVGQRNSGAKNVSHEFYVVQPRDRYQALKRIADINPHIYGIVFCRTRRETKDIANKLIQDGYNADALHGDLSQAQRDHVMGRFRSRHLQILVATDVAARGLDVDEITHVINFNLPDDLEVYIHRSGRTGRAGKTGVSLLIIGGREAGKIKTIERKIGKKFDRKQIPTSQEICENRLLSLMDKVKEVNVNEEEIAPYLPHVYDKLESLSREELIKHFVSYEFNRFLEYYKNAPDLNAATRRDRDRGDRKERNGDRKDKKRGGNRIDFSRFFINLGSKDELNPKNLLSFIDSQPSLKNVEVGKIDIQKSFSFFEIDKRYEDQLLSAFSEVEYDGSSVVIERSKGGSSGGGGGNRRRGGGNRPFKGRRRN</sequence>
<dbReference type="CDD" id="cd12252">
    <property type="entry name" value="RRM_DbpA"/>
    <property type="match status" value="1"/>
</dbReference>
<evidence type="ECO:0000259" key="13">
    <source>
        <dbReference type="PROSITE" id="PS51192"/>
    </source>
</evidence>
<dbReference type="CDD" id="cd00268">
    <property type="entry name" value="DEADc"/>
    <property type="match status" value="1"/>
</dbReference>
<dbReference type="SMART" id="SM00490">
    <property type="entry name" value="HELICc"/>
    <property type="match status" value="1"/>
</dbReference>
<dbReference type="GO" id="GO:0003676">
    <property type="term" value="F:nucleic acid binding"/>
    <property type="evidence" value="ECO:0007669"/>
    <property type="project" value="InterPro"/>
</dbReference>
<dbReference type="PROSITE" id="PS51194">
    <property type="entry name" value="HELICASE_CTER"/>
    <property type="match status" value="1"/>
</dbReference>
<gene>
    <name evidence="16" type="ORF">M23134_01956</name>
</gene>
<dbReference type="Pfam" id="PF00271">
    <property type="entry name" value="Helicase_C"/>
    <property type="match status" value="1"/>
</dbReference>
<dbReference type="InterPro" id="IPR001650">
    <property type="entry name" value="Helicase_C-like"/>
</dbReference>
<organism evidence="16 17">
    <name type="scientific">Microscilla marina ATCC 23134</name>
    <dbReference type="NCBI Taxonomy" id="313606"/>
    <lineage>
        <taxon>Bacteria</taxon>
        <taxon>Pseudomonadati</taxon>
        <taxon>Bacteroidota</taxon>
        <taxon>Cytophagia</taxon>
        <taxon>Cytophagales</taxon>
        <taxon>Microscillaceae</taxon>
        <taxon>Microscilla</taxon>
    </lineage>
</organism>
<feature type="domain" description="Helicase ATP-binding" evidence="13">
    <location>
        <begin position="34"/>
        <end position="204"/>
    </location>
</feature>
<dbReference type="InterPro" id="IPR044742">
    <property type="entry name" value="DEAD/DEAH_RhlB"/>
</dbReference>
<dbReference type="OrthoDB" id="9785240at2"/>
<reference evidence="16 17" key="1">
    <citation type="submission" date="2007-01" db="EMBL/GenBank/DDBJ databases">
        <authorList>
            <person name="Haygood M."/>
            <person name="Podell S."/>
            <person name="Anderson C."/>
            <person name="Hopkinson B."/>
            <person name="Roe K."/>
            <person name="Barbeau K."/>
            <person name="Gaasterland T."/>
            <person name="Ferriera S."/>
            <person name="Johnson J."/>
            <person name="Kravitz S."/>
            <person name="Beeson K."/>
            <person name="Sutton G."/>
            <person name="Rogers Y.-H."/>
            <person name="Friedman R."/>
            <person name="Frazier M."/>
            <person name="Venter J.C."/>
        </authorList>
    </citation>
    <scope>NUCLEOTIDE SEQUENCE [LARGE SCALE GENOMIC DNA]</scope>
    <source>
        <strain evidence="16 17">ATCC 23134</strain>
    </source>
</reference>
<dbReference type="EC" id="3.6.4.13" evidence="1"/>
<dbReference type="GO" id="GO:0005829">
    <property type="term" value="C:cytosol"/>
    <property type="evidence" value="ECO:0007669"/>
    <property type="project" value="TreeGrafter"/>
</dbReference>
<dbReference type="Pfam" id="PF00270">
    <property type="entry name" value="DEAD"/>
    <property type="match status" value="1"/>
</dbReference>
<dbReference type="PROSITE" id="PS51195">
    <property type="entry name" value="Q_MOTIF"/>
    <property type="match status" value="1"/>
</dbReference>
<evidence type="ECO:0000256" key="11">
    <source>
        <dbReference type="RuleBase" id="RU000492"/>
    </source>
</evidence>
<proteinExistence type="inferred from homology"/>
<evidence type="ECO:0000256" key="8">
    <source>
        <dbReference type="ARBA" id="ARBA00047984"/>
    </source>
</evidence>
<keyword evidence="2" id="KW-0963">Cytoplasm</keyword>
<keyword evidence="17" id="KW-1185">Reference proteome</keyword>
<evidence type="ECO:0000256" key="2">
    <source>
        <dbReference type="ARBA" id="ARBA00022490"/>
    </source>
</evidence>
<dbReference type="InterPro" id="IPR011545">
    <property type="entry name" value="DEAD/DEAH_box_helicase_dom"/>
</dbReference>
<dbReference type="FunFam" id="3.40.50.300:FF:000108">
    <property type="entry name" value="ATP-dependent RNA helicase RhlE"/>
    <property type="match status" value="1"/>
</dbReference>
<evidence type="ECO:0000256" key="3">
    <source>
        <dbReference type="ARBA" id="ARBA00022741"/>
    </source>
</evidence>
<dbReference type="GO" id="GO:0042255">
    <property type="term" value="P:ribosome assembly"/>
    <property type="evidence" value="ECO:0007669"/>
    <property type="project" value="UniProtKB-ARBA"/>
</dbReference>
<evidence type="ECO:0000256" key="9">
    <source>
        <dbReference type="ARBA" id="ARBA00074363"/>
    </source>
</evidence>
<feature type="compositionally biased region" description="Basic residues" evidence="12">
    <location>
        <begin position="555"/>
        <end position="571"/>
    </location>
</feature>
<dbReference type="Pfam" id="PF03880">
    <property type="entry name" value="DbpA"/>
    <property type="match status" value="1"/>
</dbReference>
<feature type="region of interest" description="Disordered" evidence="12">
    <location>
        <begin position="442"/>
        <end position="464"/>
    </location>
</feature>
<dbReference type="Gene3D" id="3.30.70.330">
    <property type="match status" value="1"/>
</dbReference>
<dbReference type="PROSITE" id="PS00039">
    <property type="entry name" value="DEAD_ATP_HELICASE"/>
    <property type="match status" value="1"/>
</dbReference>
<dbReference type="SMART" id="SM00487">
    <property type="entry name" value="DEXDc"/>
    <property type="match status" value="1"/>
</dbReference>
<dbReference type="PANTHER" id="PTHR47959:SF13">
    <property type="entry name" value="ATP-DEPENDENT RNA HELICASE RHLE"/>
    <property type="match status" value="1"/>
</dbReference>
<name>A1ZCC5_MICM2</name>
<feature type="domain" description="Helicase C-terminal" evidence="14">
    <location>
        <begin position="227"/>
        <end position="377"/>
    </location>
</feature>
<evidence type="ECO:0000256" key="12">
    <source>
        <dbReference type="SAM" id="MobiDB-lite"/>
    </source>
</evidence>
<evidence type="ECO:0000313" key="17">
    <source>
        <dbReference type="Proteomes" id="UP000004095"/>
    </source>
</evidence>
<protein>
    <recommendedName>
        <fullName evidence="9">DEAD-box ATP-dependent RNA helicase RhpA</fullName>
        <ecNumber evidence="1">3.6.4.13</ecNumber>
    </recommendedName>
</protein>
<keyword evidence="6 11" id="KW-0067">ATP-binding</keyword>
<dbReference type="AlphaFoldDB" id="A1ZCC5"/>
<evidence type="ECO:0000256" key="4">
    <source>
        <dbReference type="ARBA" id="ARBA00022801"/>
    </source>
</evidence>
<dbReference type="RefSeq" id="WP_002692754.1">
    <property type="nucleotide sequence ID" value="NZ_AAWS01000001.1"/>
</dbReference>
<dbReference type="PANTHER" id="PTHR47959">
    <property type="entry name" value="ATP-DEPENDENT RNA HELICASE RHLE-RELATED"/>
    <property type="match status" value="1"/>
</dbReference>
<evidence type="ECO:0000259" key="15">
    <source>
        <dbReference type="PROSITE" id="PS51195"/>
    </source>
</evidence>
<dbReference type="GO" id="GO:0003724">
    <property type="term" value="F:RNA helicase activity"/>
    <property type="evidence" value="ECO:0007669"/>
    <property type="project" value="UniProtKB-EC"/>
</dbReference>
<keyword evidence="3 11" id="KW-0547">Nucleotide-binding</keyword>
<feature type="region of interest" description="Disordered" evidence="12">
    <location>
        <begin position="540"/>
        <end position="571"/>
    </location>
</feature>
<dbReference type="Proteomes" id="UP000004095">
    <property type="component" value="Unassembled WGS sequence"/>
</dbReference>
<dbReference type="EMBL" id="AAWS01000001">
    <property type="protein sequence ID" value="EAY31927.1"/>
    <property type="molecule type" value="Genomic_DNA"/>
</dbReference>
<dbReference type="InterPro" id="IPR000629">
    <property type="entry name" value="RNA-helicase_DEAD-box_CS"/>
</dbReference>
<keyword evidence="5 11" id="KW-0347">Helicase</keyword>
<comment type="catalytic activity">
    <reaction evidence="8">
        <text>ATP + H2O = ADP + phosphate + H(+)</text>
        <dbReference type="Rhea" id="RHEA:13065"/>
        <dbReference type="ChEBI" id="CHEBI:15377"/>
        <dbReference type="ChEBI" id="CHEBI:15378"/>
        <dbReference type="ChEBI" id="CHEBI:30616"/>
        <dbReference type="ChEBI" id="CHEBI:43474"/>
        <dbReference type="ChEBI" id="CHEBI:456216"/>
        <dbReference type="EC" id="3.6.4.13"/>
    </reaction>
</comment>
<feature type="compositionally biased region" description="Basic and acidic residues" evidence="12">
    <location>
        <begin position="442"/>
        <end position="459"/>
    </location>
</feature>